<keyword evidence="3" id="KW-0969">Cilium</keyword>
<sequence>MDILATGRKQPDLWSRYNAPISYVKPLILGRTSTFNGRQSLLPWRPNVEYKISETLPLIKQSTHNAYALNTQNTINSLKYPNLVREYEYNPVHASKTTLYTRFTPNEWLQKEIKYYNEADSCRHFSERIRNDAFQIIRDAEEKIQSGQYCTNKKLGEKINDTNFWRNEIVSELERLFQEIERLQDCYLSLEKAIKDIDHPLHITEECLYYREARKEIELVHDEPEKCLLNEKEMLVRNKSKLETCLDKCRNQIQNCRASQCCLELDLKNKENALGIDTMCHQLNNYSHGLQYYFGIENYQSCFSEPDELINATNQAIETSQIERNKSCQLRTNAEALINKIAHEIWNAWNSTNNALAHRSSELLEAKNKLQQHLQMVQQEIFDVEKSLELMHKAIADKGYPLKVAQTRLQARMHRLDLELCRDYAHTSIQKEIVEVNHQVERMFKTLKDLENQHQKLLRTQTMLEHDLTLKIDAIYIDQEKVCGLRRAYPINVFLKF</sequence>
<dbReference type="PANTHER" id="PTHR19960">
    <property type="entry name" value="TEKTIN"/>
    <property type="match status" value="1"/>
</dbReference>
<accession>A0ABP1MZX8</accession>
<dbReference type="InterPro" id="IPR000435">
    <property type="entry name" value="Tektins"/>
</dbReference>
<evidence type="ECO:0000313" key="5">
    <source>
        <dbReference type="EMBL" id="CAL7933677.1"/>
    </source>
</evidence>
<organism evidence="5 6">
    <name type="scientific">Xylocopa violacea</name>
    <name type="common">Violet carpenter bee</name>
    <name type="synonym">Apis violacea</name>
    <dbReference type="NCBI Taxonomy" id="135666"/>
    <lineage>
        <taxon>Eukaryota</taxon>
        <taxon>Metazoa</taxon>
        <taxon>Ecdysozoa</taxon>
        <taxon>Arthropoda</taxon>
        <taxon>Hexapoda</taxon>
        <taxon>Insecta</taxon>
        <taxon>Pterygota</taxon>
        <taxon>Neoptera</taxon>
        <taxon>Endopterygota</taxon>
        <taxon>Hymenoptera</taxon>
        <taxon>Apocrita</taxon>
        <taxon>Aculeata</taxon>
        <taxon>Apoidea</taxon>
        <taxon>Anthophila</taxon>
        <taxon>Apidae</taxon>
        <taxon>Xylocopa</taxon>
        <taxon>Xylocopa</taxon>
    </lineage>
</organism>
<keyword evidence="2" id="KW-0963">Cytoplasm</keyword>
<evidence type="ECO:0000256" key="2">
    <source>
        <dbReference type="ARBA" id="ARBA00022490"/>
    </source>
</evidence>
<dbReference type="Pfam" id="PF03148">
    <property type="entry name" value="Tektin"/>
    <property type="match status" value="1"/>
</dbReference>
<protein>
    <recommendedName>
        <fullName evidence="3">Tektin</fullName>
    </recommendedName>
</protein>
<keyword evidence="6" id="KW-1185">Reference proteome</keyword>
<evidence type="ECO:0000256" key="4">
    <source>
        <dbReference type="SAM" id="Coils"/>
    </source>
</evidence>
<name>A0ABP1MZX8_XYLVO</name>
<comment type="subcellular location">
    <subcellularLocation>
        <location evidence="3">Cytoplasm</location>
        <location evidence="3">Cytoskeleton</location>
        <location evidence="3">Cilium axoneme</location>
    </subcellularLocation>
</comment>
<keyword evidence="4" id="KW-0175">Coiled coil</keyword>
<feature type="coiled-coil region" evidence="4">
    <location>
        <begin position="433"/>
        <end position="467"/>
    </location>
</feature>
<evidence type="ECO:0000256" key="3">
    <source>
        <dbReference type="RuleBase" id="RU367040"/>
    </source>
</evidence>
<comment type="similarity">
    <text evidence="1 3">Belongs to the tektin family.</text>
</comment>
<proteinExistence type="inferred from homology"/>
<dbReference type="PRINTS" id="PR00511">
    <property type="entry name" value="TEKTIN"/>
</dbReference>
<evidence type="ECO:0000313" key="6">
    <source>
        <dbReference type="Proteomes" id="UP001642520"/>
    </source>
</evidence>
<dbReference type="InterPro" id="IPR048256">
    <property type="entry name" value="Tektin-like"/>
</dbReference>
<feature type="coiled-coil region" evidence="4">
    <location>
        <begin position="166"/>
        <end position="193"/>
    </location>
</feature>
<evidence type="ECO:0000256" key="1">
    <source>
        <dbReference type="ARBA" id="ARBA00007209"/>
    </source>
</evidence>
<comment type="caution">
    <text evidence="5">The sequence shown here is derived from an EMBL/GenBank/DDBJ whole genome shotgun (WGS) entry which is preliminary data.</text>
</comment>
<dbReference type="Proteomes" id="UP001642520">
    <property type="component" value="Unassembled WGS sequence"/>
</dbReference>
<keyword evidence="3" id="KW-0966">Cell projection</keyword>
<dbReference type="EMBL" id="CAXAJV020001281">
    <property type="protein sequence ID" value="CAL7933677.1"/>
    <property type="molecule type" value="Genomic_DNA"/>
</dbReference>
<dbReference type="PANTHER" id="PTHR19960:SF11">
    <property type="entry name" value="TEKTIN"/>
    <property type="match status" value="1"/>
</dbReference>
<reference evidence="5 6" key="1">
    <citation type="submission" date="2024-08" db="EMBL/GenBank/DDBJ databases">
        <authorList>
            <person name="Will J Nash"/>
            <person name="Angela Man"/>
            <person name="Seanna McTaggart"/>
            <person name="Kendall Baker"/>
            <person name="Tom Barker"/>
            <person name="Leah Catchpole"/>
            <person name="Alex Durrant"/>
            <person name="Karim Gharbi"/>
            <person name="Naomi Irish"/>
            <person name="Gemy Kaithakottil"/>
            <person name="Debby Ku"/>
            <person name="Aaliyah Providence"/>
            <person name="Felix Shaw"/>
            <person name="David Swarbreck"/>
            <person name="Chris Watkins"/>
            <person name="Ann M. McCartney"/>
            <person name="Giulio Formenti"/>
            <person name="Alice Mouton"/>
            <person name="Noel Vella"/>
            <person name="Bjorn M von Reumont"/>
            <person name="Adriana Vella"/>
            <person name="Wilfried Haerty"/>
        </authorList>
    </citation>
    <scope>NUCLEOTIDE SEQUENCE [LARGE SCALE GENOMIC DNA]</scope>
</reference>
<gene>
    <name evidence="5" type="ORF">XYLVIOL_LOCUS585</name>
</gene>
<keyword evidence="3" id="KW-0282">Flagellum</keyword>